<feature type="region of interest" description="Disordered" evidence="1">
    <location>
        <begin position="162"/>
        <end position="181"/>
    </location>
</feature>
<name>A0A504XPF9_LEIDO</name>
<dbReference type="EMBL" id="RHLD01000001">
    <property type="protein sequence ID" value="TPP49665.1"/>
    <property type="molecule type" value="Genomic_DNA"/>
</dbReference>
<proteinExistence type="predicted"/>
<dbReference type="Proteomes" id="UP000318821">
    <property type="component" value="Unassembled WGS sequence"/>
</dbReference>
<protein>
    <submittedName>
        <fullName evidence="2">Uncharacterized protein</fullName>
    </submittedName>
</protein>
<evidence type="ECO:0000313" key="3">
    <source>
        <dbReference type="Proteomes" id="UP000318821"/>
    </source>
</evidence>
<evidence type="ECO:0000313" key="2">
    <source>
        <dbReference type="EMBL" id="TPP49665.1"/>
    </source>
</evidence>
<evidence type="ECO:0000256" key="1">
    <source>
        <dbReference type="SAM" id="MobiDB-lite"/>
    </source>
</evidence>
<feature type="region of interest" description="Disordered" evidence="1">
    <location>
        <begin position="196"/>
        <end position="225"/>
    </location>
</feature>
<gene>
    <name evidence="2" type="ORF">CGC20_19710</name>
</gene>
<accession>A0A504XPF9</accession>
<organism evidence="2 3">
    <name type="scientific">Leishmania donovani</name>
    <dbReference type="NCBI Taxonomy" id="5661"/>
    <lineage>
        <taxon>Eukaryota</taxon>
        <taxon>Discoba</taxon>
        <taxon>Euglenozoa</taxon>
        <taxon>Kinetoplastea</taxon>
        <taxon>Metakinetoplastina</taxon>
        <taxon>Trypanosomatida</taxon>
        <taxon>Trypanosomatidae</taxon>
        <taxon>Leishmaniinae</taxon>
        <taxon>Leishmania</taxon>
    </lineage>
</organism>
<reference evidence="3" key="1">
    <citation type="submission" date="2019-02" db="EMBL/GenBank/DDBJ databases">
        <title>FDA dAtabase for Regulatory Grade micrObial Sequences (FDA-ARGOS): Supporting development and validation of Infectious Disease Dx tests.</title>
        <authorList>
            <person name="Duncan R."/>
            <person name="Fisher C."/>
            <person name="Tallon L."/>
            <person name="Sadzewicz L."/>
            <person name="Sengamalay N."/>
            <person name="Ott S."/>
            <person name="Godinez A."/>
            <person name="Nagaraj S."/>
            <person name="Vavikolanu K."/>
            <person name="Vyas G."/>
            <person name="Nadendla S."/>
            <person name="Aluvathingal J."/>
            <person name="Sichtig H."/>
        </authorList>
    </citation>
    <scope>NUCLEOTIDE SEQUENCE [LARGE SCALE GENOMIC DNA]</scope>
    <source>
        <strain evidence="3">FDAARGOS_360</strain>
    </source>
</reference>
<dbReference type="AlphaFoldDB" id="A0A504XPF9"/>
<comment type="caution">
    <text evidence="2">The sequence shown here is derived from an EMBL/GenBank/DDBJ whole genome shotgun (WGS) entry which is preliminary data.</text>
</comment>
<feature type="compositionally biased region" description="Polar residues" evidence="1">
    <location>
        <begin position="213"/>
        <end position="222"/>
    </location>
</feature>
<sequence length="290" mass="30807">MACTVVADRLGERGAVQFPVRRVERVQLGSAVVTGGTGSHPSSKWGANPIAQAATRRRGDGAPIAHGAFKCQRNVSVAPSAPCRVDVALSSAHPLLQNRASPDWFASTPKALGRVVTAATPDSRSRNLTLATVAHYSYPYVLLDDHGDAIAAFRLSGGAPMRTAPSEDMAHSPSAEWQPSSVKEAGQLMLPRVAQQTATPLHATRSKQDLDNKTPNNSNSPDVSVGDDRVFGLLTVVVTGSRPPKCRGNPIISMAAAHLYLCRYVSVGTRHSLSHSKLESSNEQSPRPHC</sequence>